<dbReference type="Proteomes" id="UP000824002">
    <property type="component" value="Unassembled WGS sequence"/>
</dbReference>
<evidence type="ECO:0000313" key="3">
    <source>
        <dbReference type="Proteomes" id="UP000824002"/>
    </source>
</evidence>
<proteinExistence type="predicted"/>
<sequence length="67" mass="7049">MKINSQKIEILQAQQGLTTTILAKRSGISRQNISTIKGRGTCAPVTLAKLATGLGVDPSELIAKEGE</sequence>
<evidence type="ECO:0000313" key="2">
    <source>
        <dbReference type="EMBL" id="HIS77049.1"/>
    </source>
</evidence>
<protein>
    <submittedName>
        <fullName evidence="2">Helix-turn-helix transcriptional regulator</fullName>
    </submittedName>
</protein>
<dbReference type="InterPro" id="IPR010982">
    <property type="entry name" value="Lambda_DNA-bd_dom_sf"/>
</dbReference>
<accession>A0A9D1JZW5</accession>
<evidence type="ECO:0000259" key="1">
    <source>
        <dbReference type="PROSITE" id="PS50943"/>
    </source>
</evidence>
<dbReference type="Pfam" id="PF13443">
    <property type="entry name" value="HTH_26"/>
    <property type="match status" value="1"/>
</dbReference>
<dbReference type="GO" id="GO:0003677">
    <property type="term" value="F:DNA binding"/>
    <property type="evidence" value="ECO:0007669"/>
    <property type="project" value="InterPro"/>
</dbReference>
<feature type="domain" description="HTH cro/C1-type" evidence="1">
    <location>
        <begin position="8"/>
        <end position="61"/>
    </location>
</feature>
<dbReference type="PROSITE" id="PS50943">
    <property type="entry name" value="HTH_CROC1"/>
    <property type="match status" value="1"/>
</dbReference>
<dbReference type="InterPro" id="IPR001387">
    <property type="entry name" value="Cro/C1-type_HTH"/>
</dbReference>
<dbReference type="AlphaFoldDB" id="A0A9D1JZW5"/>
<dbReference type="CDD" id="cd00093">
    <property type="entry name" value="HTH_XRE"/>
    <property type="match status" value="1"/>
</dbReference>
<reference evidence="2" key="2">
    <citation type="journal article" date="2021" name="PeerJ">
        <title>Extensive microbial diversity within the chicken gut microbiome revealed by metagenomics and culture.</title>
        <authorList>
            <person name="Gilroy R."/>
            <person name="Ravi A."/>
            <person name="Getino M."/>
            <person name="Pursley I."/>
            <person name="Horton D.L."/>
            <person name="Alikhan N.F."/>
            <person name="Baker D."/>
            <person name="Gharbi K."/>
            <person name="Hall N."/>
            <person name="Watson M."/>
            <person name="Adriaenssens E.M."/>
            <person name="Foster-Nyarko E."/>
            <person name="Jarju S."/>
            <person name="Secka A."/>
            <person name="Antonio M."/>
            <person name="Oren A."/>
            <person name="Chaudhuri R.R."/>
            <person name="La Ragione R."/>
            <person name="Hildebrand F."/>
            <person name="Pallen M.J."/>
        </authorList>
    </citation>
    <scope>NUCLEOTIDE SEQUENCE</scope>
    <source>
        <strain evidence="2">CHK199-13235</strain>
    </source>
</reference>
<dbReference type="Gene3D" id="1.10.260.40">
    <property type="entry name" value="lambda repressor-like DNA-binding domains"/>
    <property type="match status" value="1"/>
</dbReference>
<dbReference type="EMBL" id="DVJP01000065">
    <property type="protein sequence ID" value="HIS77049.1"/>
    <property type="molecule type" value="Genomic_DNA"/>
</dbReference>
<dbReference type="SMART" id="SM00530">
    <property type="entry name" value="HTH_XRE"/>
    <property type="match status" value="1"/>
</dbReference>
<organism evidence="2 3">
    <name type="scientific">Candidatus Merdivicinus excrementipullorum</name>
    <dbReference type="NCBI Taxonomy" id="2840867"/>
    <lineage>
        <taxon>Bacteria</taxon>
        <taxon>Bacillati</taxon>
        <taxon>Bacillota</taxon>
        <taxon>Clostridia</taxon>
        <taxon>Eubacteriales</taxon>
        <taxon>Oscillospiraceae</taxon>
        <taxon>Oscillospiraceae incertae sedis</taxon>
        <taxon>Candidatus Merdivicinus</taxon>
    </lineage>
</organism>
<comment type="caution">
    <text evidence="2">The sequence shown here is derived from an EMBL/GenBank/DDBJ whole genome shotgun (WGS) entry which is preliminary data.</text>
</comment>
<dbReference type="SUPFAM" id="SSF47413">
    <property type="entry name" value="lambda repressor-like DNA-binding domains"/>
    <property type="match status" value="1"/>
</dbReference>
<gene>
    <name evidence="2" type="ORF">IAB51_09650</name>
</gene>
<reference evidence="2" key="1">
    <citation type="submission" date="2020-10" db="EMBL/GenBank/DDBJ databases">
        <authorList>
            <person name="Gilroy R."/>
        </authorList>
    </citation>
    <scope>NUCLEOTIDE SEQUENCE</scope>
    <source>
        <strain evidence="2">CHK199-13235</strain>
    </source>
</reference>
<name>A0A9D1JZW5_9FIRM</name>